<proteinExistence type="predicted"/>
<organism evidence="4">
    <name type="scientific">Lygus hesperus</name>
    <name type="common">Western plant bug</name>
    <dbReference type="NCBI Taxonomy" id="30085"/>
    <lineage>
        <taxon>Eukaryota</taxon>
        <taxon>Metazoa</taxon>
        <taxon>Ecdysozoa</taxon>
        <taxon>Arthropoda</taxon>
        <taxon>Hexapoda</taxon>
        <taxon>Insecta</taxon>
        <taxon>Pterygota</taxon>
        <taxon>Neoptera</taxon>
        <taxon>Paraneoptera</taxon>
        <taxon>Hemiptera</taxon>
        <taxon>Heteroptera</taxon>
        <taxon>Panheteroptera</taxon>
        <taxon>Cimicomorpha</taxon>
        <taxon>Miridae</taxon>
        <taxon>Mirini</taxon>
        <taxon>Lygus</taxon>
    </lineage>
</organism>
<feature type="compositionally biased region" description="Polar residues" evidence="2">
    <location>
        <begin position="183"/>
        <end position="194"/>
    </location>
</feature>
<dbReference type="AlphaFoldDB" id="A0A0A9WBM9"/>
<evidence type="ECO:0000256" key="2">
    <source>
        <dbReference type="SAM" id="MobiDB-lite"/>
    </source>
</evidence>
<name>A0A0A9WBM9_LYGHE</name>
<reference evidence="4" key="2">
    <citation type="submission" date="2014-07" db="EMBL/GenBank/DDBJ databases">
        <authorList>
            <person name="Hull J."/>
        </authorList>
    </citation>
    <scope>NUCLEOTIDE SEQUENCE</scope>
</reference>
<keyword evidence="3" id="KW-0472">Membrane</keyword>
<feature type="compositionally biased region" description="Basic residues" evidence="2">
    <location>
        <begin position="136"/>
        <end position="148"/>
    </location>
</feature>
<reference evidence="4" key="1">
    <citation type="journal article" date="2014" name="PLoS ONE">
        <title>Transcriptome-Based Identification of ABC Transporters in the Western Tarnished Plant Bug Lygus hesperus.</title>
        <authorList>
            <person name="Hull J.J."/>
            <person name="Chaney K."/>
            <person name="Geib S.M."/>
            <person name="Fabrick J.A."/>
            <person name="Brent C.S."/>
            <person name="Walsh D."/>
            <person name="Lavine L.C."/>
        </authorList>
    </citation>
    <scope>NUCLEOTIDE SEQUENCE</scope>
</reference>
<keyword evidence="1" id="KW-0175">Coiled coil</keyword>
<protein>
    <submittedName>
        <fullName evidence="4">Ribonuclease Y</fullName>
    </submittedName>
</protein>
<keyword evidence="3" id="KW-0812">Transmembrane</keyword>
<feature type="transmembrane region" description="Helical" evidence="3">
    <location>
        <begin position="267"/>
        <end position="289"/>
    </location>
</feature>
<feature type="region of interest" description="Disordered" evidence="2">
    <location>
        <begin position="1"/>
        <end position="23"/>
    </location>
</feature>
<keyword evidence="3" id="KW-1133">Transmembrane helix</keyword>
<accession>A0A0A9WBM9</accession>
<feature type="coiled-coil region" evidence="1">
    <location>
        <begin position="286"/>
        <end position="320"/>
    </location>
</feature>
<gene>
    <name evidence="4" type="primary">rny_4</name>
    <name evidence="4" type="ORF">CM83_11274</name>
</gene>
<feature type="compositionally biased region" description="Acidic residues" evidence="2">
    <location>
        <begin position="1"/>
        <end position="10"/>
    </location>
</feature>
<feature type="region of interest" description="Disordered" evidence="2">
    <location>
        <begin position="136"/>
        <end position="208"/>
    </location>
</feature>
<feature type="coiled-coil region" evidence="1">
    <location>
        <begin position="344"/>
        <end position="385"/>
    </location>
</feature>
<evidence type="ECO:0000256" key="1">
    <source>
        <dbReference type="SAM" id="Coils"/>
    </source>
</evidence>
<sequence>MGDEHEDDGGENERSRRRRSLHKKRLMRVSTRLYESFKEKTKLDQRYQGDIGQWVQKLQRDSPKSNAAEKVPPSCYGQSVAEAYEEETDQILETLHKLKRWLKKMWRWGQCYTQYCYPTLRTVEYYRKAREHHKRKRECLERKAKRNSKKADSMKSLLGGSVGAGCPMAIPNDSAKNPEDDSYSSSDALQSEPNSGLPCPKRQPQEVNNTIKDTDEMLVPLKLAMNEERDDSLLSWTEYISKQFNDITRALDFYSRNDEDSIQITMFFKWMCYLILPAVLILGVHSLLLKRKYKSLSAKLKRIKDENNVLIKESNQLESMLINTEQLTMSMSTKESRAQAVADFTRLSESLMNSKKEINQMKTEKAALLEELKMARRRRDEAHKKYKSLTHGIGQYDNRIET</sequence>
<dbReference type="EMBL" id="GBHO01039681">
    <property type="protein sequence ID" value="JAG03923.1"/>
    <property type="molecule type" value="Transcribed_RNA"/>
</dbReference>
<evidence type="ECO:0000313" key="4">
    <source>
        <dbReference type="EMBL" id="JAG03923.1"/>
    </source>
</evidence>
<evidence type="ECO:0000256" key="3">
    <source>
        <dbReference type="SAM" id="Phobius"/>
    </source>
</evidence>